<reference evidence="3" key="1">
    <citation type="journal article" date="2019" name="Int. J. Syst. Evol. Microbiol.">
        <title>The Global Catalogue of Microorganisms (GCM) 10K type strain sequencing project: providing services to taxonomists for standard genome sequencing and annotation.</title>
        <authorList>
            <consortium name="The Broad Institute Genomics Platform"/>
            <consortium name="The Broad Institute Genome Sequencing Center for Infectious Disease"/>
            <person name="Wu L."/>
            <person name="Ma J."/>
        </authorList>
    </citation>
    <scope>NUCLEOTIDE SEQUENCE [LARGE SCALE GENOMIC DNA]</scope>
    <source>
        <strain evidence="3">KCTC 22437</strain>
    </source>
</reference>
<proteinExistence type="predicted"/>
<accession>A0ABW5YHX9</accession>
<evidence type="ECO:0008006" key="4">
    <source>
        <dbReference type="Google" id="ProtNLM"/>
    </source>
</evidence>
<evidence type="ECO:0000313" key="3">
    <source>
        <dbReference type="Proteomes" id="UP001597557"/>
    </source>
</evidence>
<dbReference type="Proteomes" id="UP001597557">
    <property type="component" value="Unassembled WGS sequence"/>
</dbReference>
<keyword evidence="1" id="KW-0472">Membrane</keyword>
<sequence>MSSIEEKLWNYIDGTCTAADRETIEKQIAVDDTLRLKYEELLAINYDIVAHIELDEPPMAFTYNVMEVIGKEYAIEHPLKTRVNKTLMGAIGGFFTLSLLAIAIIFLGNIHWSANVSAVQNTTQLPNFKNLLSGNALKAFLFFDTVLMLFLVGEFMRKRISYKQS</sequence>
<evidence type="ECO:0000256" key="1">
    <source>
        <dbReference type="SAM" id="Phobius"/>
    </source>
</evidence>
<dbReference type="EMBL" id="JBHUPD010000004">
    <property type="protein sequence ID" value="MFD2874382.1"/>
    <property type="molecule type" value="Genomic_DNA"/>
</dbReference>
<evidence type="ECO:0000313" key="2">
    <source>
        <dbReference type="EMBL" id="MFD2874382.1"/>
    </source>
</evidence>
<name>A0ABW5YHX9_9SPHI</name>
<protein>
    <recommendedName>
        <fullName evidence="4">DUF1700 domain-containing protein</fullName>
    </recommendedName>
</protein>
<feature type="transmembrane region" description="Helical" evidence="1">
    <location>
        <begin position="132"/>
        <end position="153"/>
    </location>
</feature>
<keyword evidence="1" id="KW-0812">Transmembrane</keyword>
<organism evidence="2 3">
    <name type="scientific">Mucilaginibacter ximonensis</name>
    <dbReference type="NCBI Taxonomy" id="538021"/>
    <lineage>
        <taxon>Bacteria</taxon>
        <taxon>Pseudomonadati</taxon>
        <taxon>Bacteroidota</taxon>
        <taxon>Sphingobacteriia</taxon>
        <taxon>Sphingobacteriales</taxon>
        <taxon>Sphingobacteriaceae</taxon>
        <taxon>Mucilaginibacter</taxon>
    </lineage>
</organism>
<keyword evidence="3" id="KW-1185">Reference proteome</keyword>
<keyword evidence="1" id="KW-1133">Transmembrane helix</keyword>
<dbReference type="RefSeq" id="WP_377188949.1">
    <property type="nucleotide sequence ID" value="NZ_JBHUPD010000004.1"/>
</dbReference>
<gene>
    <name evidence="2" type="ORF">ACFS5N_18010</name>
</gene>
<comment type="caution">
    <text evidence="2">The sequence shown here is derived from an EMBL/GenBank/DDBJ whole genome shotgun (WGS) entry which is preliminary data.</text>
</comment>
<feature type="transmembrane region" description="Helical" evidence="1">
    <location>
        <begin position="87"/>
        <end position="112"/>
    </location>
</feature>